<comment type="caution">
    <text evidence="1">The sequence shown here is derived from an EMBL/GenBank/DDBJ whole genome shotgun (WGS) entry which is preliminary data.</text>
</comment>
<protein>
    <submittedName>
        <fullName evidence="1">Uncharacterized protein</fullName>
    </submittedName>
</protein>
<evidence type="ECO:0000313" key="1">
    <source>
        <dbReference type="EMBL" id="KAF4045316.1"/>
    </source>
</evidence>
<dbReference type="AlphaFoldDB" id="A0A833SSP6"/>
<name>A0A833SSP6_PHYIN</name>
<evidence type="ECO:0000313" key="2">
    <source>
        <dbReference type="Proteomes" id="UP000602510"/>
    </source>
</evidence>
<accession>A0A833SSP6</accession>
<dbReference type="EMBL" id="WSZM01000051">
    <property type="protein sequence ID" value="KAF4045316.1"/>
    <property type="molecule type" value="Genomic_DNA"/>
</dbReference>
<keyword evidence="2" id="KW-1185">Reference proteome</keyword>
<organism evidence="1 2">
    <name type="scientific">Phytophthora infestans</name>
    <name type="common">Potato late blight agent</name>
    <name type="synonym">Botrytis infestans</name>
    <dbReference type="NCBI Taxonomy" id="4787"/>
    <lineage>
        <taxon>Eukaryota</taxon>
        <taxon>Sar</taxon>
        <taxon>Stramenopiles</taxon>
        <taxon>Oomycota</taxon>
        <taxon>Peronosporomycetes</taxon>
        <taxon>Peronosporales</taxon>
        <taxon>Peronosporaceae</taxon>
        <taxon>Phytophthora</taxon>
    </lineage>
</organism>
<reference evidence="1" key="1">
    <citation type="submission" date="2020-04" db="EMBL/GenBank/DDBJ databases">
        <title>Hybrid Assembly of Korean Phytophthora infestans isolates.</title>
        <authorList>
            <person name="Prokchorchik M."/>
            <person name="Lee Y."/>
            <person name="Seo J."/>
            <person name="Cho J.-H."/>
            <person name="Park Y.-E."/>
            <person name="Jang D.-C."/>
            <person name="Im J.-S."/>
            <person name="Choi J.-G."/>
            <person name="Park H.-J."/>
            <person name="Lee G.-B."/>
            <person name="Lee Y.-G."/>
            <person name="Hong S.-Y."/>
            <person name="Cho K."/>
            <person name="Sohn K.H."/>
        </authorList>
    </citation>
    <scope>NUCLEOTIDE SEQUENCE</scope>
    <source>
        <strain evidence="1">KR_1_A1</strain>
    </source>
</reference>
<sequence>MVPVKTPSSWVDMFVIMIDSVGFSATTRGGTRSQTGTTAYNVSSSVSLPLASAAVPLTDTDKLQFCGSNTSRDTSTSGAVASNSATDNSEIVNTPNSSSYTLELAFTTLNRGACAWFHCVSRTVSTIDVDNS</sequence>
<gene>
    <name evidence="1" type="ORF">GN244_ATG02304</name>
</gene>
<dbReference type="Proteomes" id="UP000602510">
    <property type="component" value="Unassembled WGS sequence"/>
</dbReference>
<proteinExistence type="predicted"/>